<dbReference type="InterPro" id="IPR005162">
    <property type="entry name" value="Retrotrans_gag_dom"/>
</dbReference>
<dbReference type="Proteomes" id="UP000325315">
    <property type="component" value="Unassembled WGS sequence"/>
</dbReference>
<keyword evidence="4" id="KW-1185">Reference proteome</keyword>
<evidence type="ECO:0000313" key="4">
    <source>
        <dbReference type="Proteomes" id="UP000325315"/>
    </source>
</evidence>
<evidence type="ECO:0000313" key="3">
    <source>
        <dbReference type="EMBL" id="KAA3460665.1"/>
    </source>
</evidence>
<comment type="caution">
    <text evidence="3">The sequence shown here is derived from an EMBL/GenBank/DDBJ whole genome shotgun (WGS) entry which is preliminary data.</text>
</comment>
<dbReference type="InterPro" id="IPR043502">
    <property type="entry name" value="DNA/RNA_pol_sf"/>
</dbReference>
<accession>A0A5B6UZJ8</accession>
<dbReference type="Pfam" id="PF03732">
    <property type="entry name" value="Retrotrans_gag"/>
    <property type="match status" value="1"/>
</dbReference>
<proteinExistence type="predicted"/>
<reference evidence="4" key="1">
    <citation type="journal article" date="2019" name="Plant Biotechnol. J.">
        <title>Genome sequencing of the Australian wild diploid species Gossypium australe highlights disease resistance and delayed gland morphogenesis.</title>
        <authorList>
            <person name="Cai Y."/>
            <person name="Cai X."/>
            <person name="Wang Q."/>
            <person name="Wang P."/>
            <person name="Zhang Y."/>
            <person name="Cai C."/>
            <person name="Xu Y."/>
            <person name="Wang K."/>
            <person name="Zhou Z."/>
            <person name="Wang C."/>
            <person name="Geng S."/>
            <person name="Li B."/>
            <person name="Dong Q."/>
            <person name="Hou Y."/>
            <person name="Wang H."/>
            <person name="Ai P."/>
            <person name="Liu Z."/>
            <person name="Yi F."/>
            <person name="Sun M."/>
            <person name="An G."/>
            <person name="Cheng J."/>
            <person name="Zhang Y."/>
            <person name="Shi Q."/>
            <person name="Xie Y."/>
            <person name="Shi X."/>
            <person name="Chang Y."/>
            <person name="Huang F."/>
            <person name="Chen Y."/>
            <person name="Hong S."/>
            <person name="Mi L."/>
            <person name="Sun Q."/>
            <person name="Zhang L."/>
            <person name="Zhou B."/>
            <person name="Peng R."/>
            <person name="Zhang X."/>
            <person name="Liu F."/>
        </authorList>
    </citation>
    <scope>NUCLEOTIDE SEQUENCE [LARGE SCALE GENOMIC DNA]</scope>
    <source>
        <strain evidence="4">cv. PA1801</strain>
    </source>
</reference>
<dbReference type="Gene3D" id="2.40.70.10">
    <property type="entry name" value="Acid Proteases"/>
    <property type="match status" value="1"/>
</dbReference>
<dbReference type="AlphaFoldDB" id="A0A5B6UZJ8"/>
<dbReference type="EMBL" id="SMMG02000009">
    <property type="protein sequence ID" value="KAA3460665.1"/>
    <property type="molecule type" value="Genomic_DNA"/>
</dbReference>
<dbReference type="InterPro" id="IPR021109">
    <property type="entry name" value="Peptidase_aspartic_dom_sf"/>
</dbReference>
<evidence type="ECO:0000256" key="1">
    <source>
        <dbReference type="SAM" id="MobiDB-lite"/>
    </source>
</evidence>
<feature type="compositionally biased region" description="Basic and acidic residues" evidence="1">
    <location>
        <begin position="186"/>
        <end position="198"/>
    </location>
</feature>
<dbReference type="SUPFAM" id="SSF56672">
    <property type="entry name" value="DNA/RNA polymerases"/>
    <property type="match status" value="1"/>
</dbReference>
<evidence type="ECO:0000259" key="2">
    <source>
        <dbReference type="Pfam" id="PF03732"/>
    </source>
</evidence>
<dbReference type="PANTHER" id="PTHR32108">
    <property type="entry name" value="DNA-DIRECTED RNA POLYMERASE SUBUNIT ALPHA"/>
    <property type="match status" value="1"/>
</dbReference>
<organism evidence="3 4">
    <name type="scientific">Gossypium australe</name>
    <dbReference type="NCBI Taxonomy" id="47621"/>
    <lineage>
        <taxon>Eukaryota</taxon>
        <taxon>Viridiplantae</taxon>
        <taxon>Streptophyta</taxon>
        <taxon>Embryophyta</taxon>
        <taxon>Tracheophyta</taxon>
        <taxon>Spermatophyta</taxon>
        <taxon>Magnoliopsida</taxon>
        <taxon>eudicotyledons</taxon>
        <taxon>Gunneridae</taxon>
        <taxon>Pentapetalae</taxon>
        <taxon>rosids</taxon>
        <taxon>malvids</taxon>
        <taxon>Malvales</taxon>
        <taxon>Malvaceae</taxon>
        <taxon>Malvoideae</taxon>
        <taxon>Gossypium</taxon>
    </lineage>
</organism>
<dbReference type="CDD" id="cd01647">
    <property type="entry name" value="RT_LTR"/>
    <property type="match status" value="1"/>
</dbReference>
<dbReference type="Gene3D" id="3.30.70.270">
    <property type="match status" value="1"/>
</dbReference>
<dbReference type="Gene3D" id="3.10.10.10">
    <property type="entry name" value="HIV Type 1 Reverse Transcriptase, subunit A, domain 1"/>
    <property type="match status" value="1"/>
</dbReference>
<feature type="region of interest" description="Disordered" evidence="1">
    <location>
        <begin position="186"/>
        <end position="208"/>
    </location>
</feature>
<dbReference type="OrthoDB" id="1747832at2759"/>
<dbReference type="PANTHER" id="PTHR32108:SF5">
    <property type="entry name" value="DYNACTIN SUBUNIT 1-LIKE"/>
    <property type="match status" value="1"/>
</dbReference>
<dbReference type="CDD" id="cd00303">
    <property type="entry name" value="retropepsin_like"/>
    <property type="match status" value="1"/>
</dbReference>
<feature type="domain" description="Retrotransposon gag" evidence="2">
    <location>
        <begin position="59"/>
        <end position="132"/>
    </location>
</feature>
<dbReference type="InterPro" id="IPR043128">
    <property type="entry name" value="Rev_trsase/Diguanyl_cyclase"/>
</dbReference>
<protein>
    <submittedName>
        <fullName evidence="3">Integrase, catalytic core</fullName>
    </submittedName>
</protein>
<name>A0A5B6UZJ8_9ROSI</name>
<gene>
    <name evidence="3" type="ORF">EPI10_027308</name>
</gene>
<sequence length="912" mass="103755">MNAKELSLVPDLVLPPKFKVPEFEKYNGTNCPEAHITMFYRKMTGHVNNDQLLIHCFQDSLTGTAAKWYNQLSRTQVKSWKDLAQAFVKHYGHVKDIAPDRITLQNMGKKLNESFRQYAQKWREVVTQVQPPLLEKETTIFFINNLKAPFINHMLGSATKSFADIVISGEMVKNAIRCGKIEVGESTKRSAPKKRENEVGNVSGGYAKPITVNEPRAVAMGQQASPRQEPNTKQNAEKLQFTLILMTYRELYKSLFDAHIVFLVYLKPLQRLYPKWYDASTQCEYHTGIMWHSIENCFSFKKLVERLIKMGIVKFDDAPGVGNSLPNHIDNWVNAIIENAEKRIKLNVAEVRTSLREVLRRMVEKRALVQGLINDKELEFFEFTKGEDVCTIGRESVKKGAEVNQSDSKRVPWNYNCNVTYSGKESLIGMPNTKVEPEKGKSLMIEQGGKRSKPLVNEPVIENEAKDFLKFLKHSEYSVVEQLHKQPTRISVLALLLNSEIHRNTLMKVLNETYVADDISVNKLDRLVGNISVDNFISFSDDEIPPGGMGSTKALHITTRCKGYMLSGVLIDNGSALNVLPLSTLNRLHIDSSHIKTCQNIVRALDGIGRKVMGRIKIPLLIGPNTYEVDFLVMDIRPSYNGLLGRPWIYSAGAVPSSLYQKLKLVTEGRLITINAEDFIAFITSDEPYIENDFETIECSFRSLEFSPNIDVMSNTAMDPKLPCERDMCLEVSQDFTDDGDCSLSPDLLRMVEWEEKLILPHKEIIENVILEEGKEMKIDTCINEETMQDLIKLLLEFKDVFAWSYQDMPRLSADIAVHHVKKQFDAGFLQVVNYSEWVANVVPVPKKDGKVWMCIDYRDLNKASPKDNFSLPHIDTLVDNTAGYSLFSFMNGFSGYNQIKMNPEDMEKPHS</sequence>